<name>A0ABQ6J6Z3_9GAMM</name>
<gene>
    <name evidence="2" type="ORF">GCM10025855_34400</name>
</gene>
<comment type="caution">
    <text evidence="2">The sequence shown here is derived from an EMBL/GenBank/DDBJ whole genome shotgun (WGS) entry which is preliminary data.</text>
</comment>
<evidence type="ECO:0000313" key="2">
    <source>
        <dbReference type="EMBL" id="GMA83907.1"/>
    </source>
</evidence>
<dbReference type="EMBL" id="BSUY01000001">
    <property type="protein sequence ID" value="GMA83907.1"/>
    <property type="molecule type" value="Genomic_DNA"/>
</dbReference>
<protein>
    <submittedName>
        <fullName evidence="2">Uncharacterized protein</fullName>
    </submittedName>
</protein>
<accession>A0ABQ6J6Z3</accession>
<evidence type="ECO:0000256" key="1">
    <source>
        <dbReference type="SAM" id="MobiDB-lite"/>
    </source>
</evidence>
<organism evidence="2 3">
    <name type="scientific">Shewanella glacialipiscicola</name>
    <dbReference type="NCBI Taxonomy" id="614069"/>
    <lineage>
        <taxon>Bacteria</taxon>
        <taxon>Pseudomonadati</taxon>
        <taxon>Pseudomonadota</taxon>
        <taxon>Gammaproteobacteria</taxon>
        <taxon>Alteromonadales</taxon>
        <taxon>Shewanellaceae</taxon>
        <taxon>Shewanella</taxon>
    </lineage>
</organism>
<feature type="region of interest" description="Disordered" evidence="1">
    <location>
        <begin position="1"/>
        <end position="25"/>
    </location>
</feature>
<reference evidence="3" key="1">
    <citation type="journal article" date="2019" name="Int. J. Syst. Evol. Microbiol.">
        <title>The Global Catalogue of Microorganisms (GCM) 10K type strain sequencing project: providing services to taxonomists for standard genome sequencing and annotation.</title>
        <authorList>
            <consortium name="The Broad Institute Genomics Platform"/>
            <consortium name="The Broad Institute Genome Sequencing Center for Infectious Disease"/>
            <person name="Wu L."/>
            <person name="Ma J."/>
        </authorList>
    </citation>
    <scope>NUCLEOTIDE SEQUENCE [LARGE SCALE GENOMIC DNA]</scope>
    <source>
        <strain evidence="3">NBRC 102030</strain>
    </source>
</reference>
<sequence>MTRDLDRKLPTTKLKTENKTKNTNKKNLKPKKIINTRLKSKIVTWTYCRARQVQIVPLV</sequence>
<dbReference type="Proteomes" id="UP001157046">
    <property type="component" value="Unassembled WGS sequence"/>
</dbReference>
<feature type="compositionally biased region" description="Basic and acidic residues" evidence="1">
    <location>
        <begin position="1"/>
        <end position="20"/>
    </location>
</feature>
<keyword evidence="3" id="KW-1185">Reference proteome</keyword>
<evidence type="ECO:0000313" key="3">
    <source>
        <dbReference type="Proteomes" id="UP001157046"/>
    </source>
</evidence>
<proteinExistence type="predicted"/>